<evidence type="ECO:0000313" key="3">
    <source>
        <dbReference type="EMBL" id="KAA0258092.1"/>
    </source>
</evidence>
<keyword evidence="4" id="KW-1185">Reference proteome</keyword>
<dbReference type="OrthoDB" id="9801029at2"/>
<dbReference type="PRINTS" id="PR01713">
    <property type="entry name" value="NUCEPIMERASE"/>
</dbReference>
<evidence type="ECO:0000256" key="1">
    <source>
        <dbReference type="ARBA" id="ARBA00023027"/>
    </source>
</evidence>
<proteinExistence type="predicted"/>
<dbReference type="AlphaFoldDB" id="A0A5A8F2C3"/>
<accession>A0A5A8F2C3</accession>
<dbReference type="InterPro" id="IPR036291">
    <property type="entry name" value="NAD(P)-bd_dom_sf"/>
</dbReference>
<gene>
    <name evidence="3" type="ORF">FHQ18_06755</name>
</gene>
<dbReference type="RefSeq" id="WP_149266413.1">
    <property type="nucleotide sequence ID" value="NZ_VFJB01000005.1"/>
</dbReference>
<dbReference type="Gene3D" id="3.40.50.720">
    <property type="entry name" value="NAD(P)-binding Rossmann-like Domain"/>
    <property type="match status" value="1"/>
</dbReference>
<name>A0A5A8F2C3_9BACT</name>
<comment type="caution">
    <text evidence="3">The sequence shown here is derived from an EMBL/GenBank/DDBJ whole genome shotgun (WGS) entry which is preliminary data.</text>
</comment>
<dbReference type="Pfam" id="PF16363">
    <property type="entry name" value="GDP_Man_Dehyd"/>
    <property type="match status" value="1"/>
</dbReference>
<dbReference type="SUPFAM" id="SSF51735">
    <property type="entry name" value="NAD(P)-binding Rossmann-fold domains"/>
    <property type="match status" value="1"/>
</dbReference>
<protein>
    <submittedName>
        <fullName evidence="3">NAD-dependent epimerase/dehydratase family protein</fullName>
    </submittedName>
</protein>
<dbReference type="Gene3D" id="3.90.25.10">
    <property type="entry name" value="UDP-galactose 4-epimerase, domain 1"/>
    <property type="match status" value="1"/>
</dbReference>
<keyword evidence="1" id="KW-0520">NAD</keyword>
<dbReference type="InterPro" id="IPR016040">
    <property type="entry name" value="NAD(P)-bd_dom"/>
</dbReference>
<dbReference type="Proteomes" id="UP000322876">
    <property type="component" value="Unassembled WGS sequence"/>
</dbReference>
<sequence>MKILLTGAAGFIGYFTTKKLLEEGHEVIGIDNLNDYYDVRLKEYRKNELEKYDNFTFIRVDISNFEALSVIFQTYKFDAIINLAARAGVRYSIVNPFVYYETNSTGTVNLLELAKNYEVNKFVLASTSSLYAGQPMPFTEDKPVNTPISPYAASKKSAEVTCYTYHFYYGIDVSVVRYFTVYGPAGRPDMSVFRFISQIYNEQPIIIYGDGSQSRDFTFVEDIAAGTVKALKPVGYEIINLGNNSPNKLSEVIEKIEELLGKKAIKEFKPFHKADMMATWADITKAKTLLNWQPQVDINEGLEKTVKWFLDNKEFAFNIKLTE</sequence>
<evidence type="ECO:0000313" key="4">
    <source>
        <dbReference type="Proteomes" id="UP000322876"/>
    </source>
</evidence>
<dbReference type="EMBL" id="VFJB01000005">
    <property type="protein sequence ID" value="KAA0258092.1"/>
    <property type="molecule type" value="Genomic_DNA"/>
</dbReference>
<dbReference type="PANTHER" id="PTHR43574">
    <property type="entry name" value="EPIMERASE-RELATED"/>
    <property type="match status" value="1"/>
</dbReference>
<organism evidence="3 4">
    <name type="scientific">Deferribacter autotrophicus</name>
    <dbReference type="NCBI Taxonomy" id="500465"/>
    <lineage>
        <taxon>Bacteria</taxon>
        <taxon>Pseudomonadati</taxon>
        <taxon>Deferribacterota</taxon>
        <taxon>Deferribacteres</taxon>
        <taxon>Deferribacterales</taxon>
        <taxon>Deferribacteraceae</taxon>
        <taxon>Deferribacter</taxon>
    </lineage>
</organism>
<reference evidence="3 4" key="1">
    <citation type="submission" date="2019-06" db="EMBL/GenBank/DDBJ databases">
        <title>Genomic insights into carbon and energy metabolism of Deferribacter autotrophicus revealed new metabolic traits in the phylum Deferribacteres.</title>
        <authorList>
            <person name="Slobodkin A.I."/>
            <person name="Slobodkina G.B."/>
            <person name="Allioux M."/>
            <person name="Alain K."/>
            <person name="Jebbar M."/>
            <person name="Shadrin V."/>
            <person name="Kublanov I.V."/>
            <person name="Toshchakov S.V."/>
            <person name="Bonch-Osmolovskaya E.A."/>
        </authorList>
    </citation>
    <scope>NUCLEOTIDE SEQUENCE [LARGE SCALE GENOMIC DNA]</scope>
    <source>
        <strain evidence="3 4">SL50</strain>
    </source>
</reference>
<feature type="domain" description="NAD(P)-binding" evidence="2">
    <location>
        <begin position="4"/>
        <end position="305"/>
    </location>
</feature>
<evidence type="ECO:0000259" key="2">
    <source>
        <dbReference type="Pfam" id="PF16363"/>
    </source>
</evidence>